<dbReference type="EMBL" id="VTWT01000006">
    <property type="protein sequence ID" value="KAA9332699.1"/>
    <property type="molecule type" value="Genomic_DNA"/>
</dbReference>
<reference evidence="1 2" key="1">
    <citation type="submission" date="2019-09" db="EMBL/GenBank/DDBJ databases">
        <title>Genome sequence of Adhaeribacter sp. M2.</title>
        <authorList>
            <person name="Srinivasan S."/>
        </authorList>
    </citation>
    <scope>NUCLEOTIDE SEQUENCE [LARGE SCALE GENOMIC DNA]</scope>
    <source>
        <strain evidence="1 2">M2</strain>
    </source>
</reference>
<accession>A0A5N1IW79</accession>
<keyword evidence="2" id="KW-1185">Reference proteome</keyword>
<evidence type="ECO:0000313" key="2">
    <source>
        <dbReference type="Proteomes" id="UP000326570"/>
    </source>
</evidence>
<sequence>MNLKSQREVPGAMAKPAGLEYYLLECWNQYADLPDALLLYVDRIKTREEWEKLGFTFEFNKYGQIRKLKIENRYFSFIQASQSNPLEKEAIRTGKRLTSNPLHIAMLLERGCSPSEFVHAIKTEEE</sequence>
<protein>
    <submittedName>
        <fullName evidence="1">Uncharacterized protein</fullName>
    </submittedName>
</protein>
<organism evidence="1 2">
    <name type="scientific">Adhaeribacter soli</name>
    <dbReference type="NCBI Taxonomy" id="2607655"/>
    <lineage>
        <taxon>Bacteria</taxon>
        <taxon>Pseudomonadati</taxon>
        <taxon>Bacteroidota</taxon>
        <taxon>Cytophagia</taxon>
        <taxon>Cytophagales</taxon>
        <taxon>Hymenobacteraceae</taxon>
        <taxon>Adhaeribacter</taxon>
    </lineage>
</organism>
<dbReference type="AlphaFoldDB" id="A0A5N1IW79"/>
<name>A0A5N1IW79_9BACT</name>
<dbReference type="Proteomes" id="UP000326570">
    <property type="component" value="Unassembled WGS sequence"/>
</dbReference>
<evidence type="ECO:0000313" key="1">
    <source>
        <dbReference type="EMBL" id="KAA9332699.1"/>
    </source>
</evidence>
<proteinExistence type="predicted"/>
<gene>
    <name evidence="1" type="ORF">F0P94_11870</name>
</gene>
<comment type="caution">
    <text evidence="1">The sequence shown here is derived from an EMBL/GenBank/DDBJ whole genome shotgun (WGS) entry which is preliminary data.</text>
</comment>